<feature type="domain" description="HTH araC/xylS-type" evidence="5">
    <location>
        <begin position="233"/>
        <end position="334"/>
    </location>
</feature>
<comment type="caution">
    <text evidence="6">The sequence shown here is derived from an EMBL/GenBank/DDBJ whole genome shotgun (WGS) entry which is preliminary data.</text>
</comment>
<organism evidence="6 7">
    <name type="scientific">Piscinibacter sakaiensis</name>
    <name type="common">Ideonella sakaiensis</name>
    <dbReference type="NCBI Taxonomy" id="1547922"/>
    <lineage>
        <taxon>Bacteria</taxon>
        <taxon>Pseudomonadati</taxon>
        <taxon>Pseudomonadota</taxon>
        <taxon>Betaproteobacteria</taxon>
        <taxon>Burkholderiales</taxon>
        <taxon>Sphaerotilaceae</taxon>
        <taxon>Piscinibacter</taxon>
    </lineage>
</organism>
<keyword evidence="2" id="KW-0238">DNA-binding</keyword>
<feature type="region of interest" description="Disordered" evidence="4">
    <location>
        <begin position="1"/>
        <end position="30"/>
    </location>
</feature>
<protein>
    <recommendedName>
        <fullName evidence="5">HTH araC/xylS-type domain-containing protein</fullName>
    </recommendedName>
</protein>
<evidence type="ECO:0000256" key="3">
    <source>
        <dbReference type="ARBA" id="ARBA00023163"/>
    </source>
</evidence>
<gene>
    <name evidence="6" type="ORF">ISF6_4664</name>
</gene>
<reference evidence="6 7" key="2">
    <citation type="journal article" date="2016" name="Science">
        <title>A bacterium that degrades and assimilates poly(ethylene terephthalate).</title>
        <authorList>
            <person name="Yoshida S."/>
            <person name="Hiraga K."/>
            <person name="Takehana T."/>
            <person name="Taniguchi I."/>
            <person name="Yamaji H."/>
            <person name="Maeda Y."/>
            <person name="Toyohara K."/>
            <person name="Miyamoto K."/>
            <person name="Kimura Y."/>
            <person name="Oda K."/>
        </authorList>
    </citation>
    <scope>NUCLEOTIDE SEQUENCE [LARGE SCALE GENOMIC DNA]</scope>
    <source>
        <strain evidence="7">NBRC 110686 / TISTR 2288 / 201-F6</strain>
    </source>
</reference>
<keyword evidence="7" id="KW-1185">Reference proteome</keyword>
<dbReference type="Pfam" id="PF12833">
    <property type="entry name" value="HTH_18"/>
    <property type="match status" value="1"/>
</dbReference>
<keyword evidence="3" id="KW-0804">Transcription</keyword>
<dbReference type="InterPro" id="IPR018060">
    <property type="entry name" value="HTH_AraC"/>
</dbReference>
<sequence length="353" mass="36370">MTVGEGIPGGQTTTPAPSPPSASSPARGLCTAMRPVPLPFGHRVSADATRPLELARTTLHDLALCTVASPLGGPFTVDEPAEDWLLVGVLAGRLALQRDGGGAPTVLACGEARLVDGAALRGGTLDAATRLVSLTLAPSVLRRFLADALDAPVVERIAFRDEPLGRDLSALVCGLCTSWIDGAAPDGGQPGRERVGQALRQALLAALLHGTDHGYGERLAGRARPSVLPGLVKRATAHMQAHLGSAALDVEALAGAAGVSVRTLQLNFKRLHGCSPMQHLRTLRLQAVRQALLQAGDGASVAEIAARHGFTHLGGFAAHYRAAFGELPRQTLARAPRSAEPCAAGPGAADQRA</sequence>
<dbReference type="PANTHER" id="PTHR46796">
    <property type="entry name" value="HTH-TYPE TRANSCRIPTIONAL ACTIVATOR RHAS-RELATED"/>
    <property type="match status" value="1"/>
</dbReference>
<dbReference type="EMBL" id="BBYR01000007">
    <property type="protein sequence ID" value="GAP34489.1"/>
    <property type="molecule type" value="Genomic_DNA"/>
</dbReference>
<evidence type="ECO:0000313" key="6">
    <source>
        <dbReference type="EMBL" id="GAP34489.1"/>
    </source>
</evidence>
<dbReference type="InterPro" id="IPR050204">
    <property type="entry name" value="AraC_XylS_family_regulators"/>
</dbReference>
<dbReference type="Gene3D" id="1.10.10.60">
    <property type="entry name" value="Homeodomain-like"/>
    <property type="match status" value="1"/>
</dbReference>
<dbReference type="InterPro" id="IPR009057">
    <property type="entry name" value="Homeodomain-like_sf"/>
</dbReference>
<accession>A0A0K8NW26</accession>
<evidence type="ECO:0000313" key="7">
    <source>
        <dbReference type="Proteomes" id="UP000037660"/>
    </source>
</evidence>
<proteinExistence type="predicted"/>
<evidence type="ECO:0000256" key="1">
    <source>
        <dbReference type="ARBA" id="ARBA00023015"/>
    </source>
</evidence>
<dbReference type="Proteomes" id="UP000037660">
    <property type="component" value="Unassembled WGS sequence"/>
</dbReference>
<evidence type="ECO:0000256" key="4">
    <source>
        <dbReference type="SAM" id="MobiDB-lite"/>
    </source>
</evidence>
<dbReference type="PROSITE" id="PS00041">
    <property type="entry name" value="HTH_ARAC_FAMILY_1"/>
    <property type="match status" value="1"/>
</dbReference>
<dbReference type="SUPFAM" id="SSF46689">
    <property type="entry name" value="Homeodomain-like"/>
    <property type="match status" value="1"/>
</dbReference>
<name>A0A0K8NW26_PISS1</name>
<keyword evidence="1" id="KW-0805">Transcription regulation</keyword>
<dbReference type="InterPro" id="IPR018062">
    <property type="entry name" value="HTH_AraC-typ_CS"/>
</dbReference>
<dbReference type="SMART" id="SM00342">
    <property type="entry name" value="HTH_ARAC"/>
    <property type="match status" value="1"/>
</dbReference>
<dbReference type="STRING" id="1547922.ISF6_4664"/>
<dbReference type="GO" id="GO:0043565">
    <property type="term" value="F:sequence-specific DNA binding"/>
    <property type="evidence" value="ECO:0007669"/>
    <property type="project" value="InterPro"/>
</dbReference>
<dbReference type="PROSITE" id="PS01124">
    <property type="entry name" value="HTH_ARAC_FAMILY_2"/>
    <property type="match status" value="1"/>
</dbReference>
<reference evidence="7" key="1">
    <citation type="submission" date="2015-07" db="EMBL/GenBank/DDBJ databases">
        <title>Discovery of a poly(ethylene terephthalate assimilation.</title>
        <authorList>
            <person name="Yoshida S."/>
            <person name="Hiraga K."/>
            <person name="Takehana T."/>
            <person name="Taniguchi I."/>
            <person name="Yamaji H."/>
            <person name="Maeda Y."/>
            <person name="Toyohara K."/>
            <person name="Miyamoto K."/>
            <person name="Kimura Y."/>
            <person name="Oda K."/>
        </authorList>
    </citation>
    <scope>NUCLEOTIDE SEQUENCE [LARGE SCALE GENOMIC DNA]</scope>
    <source>
        <strain evidence="7">NBRC 110686 / TISTR 2288 / 201-F6</strain>
    </source>
</reference>
<dbReference type="AlphaFoldDB" id="A0A0K8NW26"/>
<dbReference type="GO" id="GO:0003700">
    <property type="term" value="F:DNA-binding transcription factor activity"/>
    <property type="evidence" value="ECO:0007669"/>
    <property type="project" value="InterPro"/>
</dbReference>
<evidence type="ECO:0000256" key="2">
    <source>
        <dbReference type="ARBA" id="ARBA00023125"/>
    </source>
</evidence>
<evidence type="ECO:0000259" key="5">
    <source>
        <dbReference type="PROSITE" id="PS01124"/>
    </source>
</evidence>